<dbReference type="CDD" id="cd05237">
    <property type="entry name" value="UDP_invert_4-6DH_SDR_e"/>
    <property type="match status" value="1"/>
</dbReference>
<dbReference type="Pfam" id="PF02719">
    <property type="entry name" value="Polysacc_synt_2"/>
    <property type="match status" value="1"/>
</dbReference>
<dbReference type="SUPFAM" id="SSF51735">
    <property type="entry name" value="NAD(P)-binding Rossmann-fold domains"/>
    <property type="match status" value="1"/>
</dbReference>
<evidence type="ECO:0000259" key="3">
    <source>
        <dbReference type="Pfam" id="PF02719"/>
    </source>
</evidence>
<feature type="transmembrane region" description="Helical" evidence="2">
    <location>
        <begin position="15"/>
        <end position="37"/>
    </location>
</feature>
<dbReference type="InterPro" id="IPR036291">
    <property type="entry name" value="NAD(P)-bd_dom_sf"/>
</dbReference>
<feature type="transmembrane region" description="Helical" evidence="2">
    <location>
        <begin position="101"/>
        <end position="122"/>
    </location>
</feature>
<dbReference type="Gene3D" id="3.40.50.720">
    <property type="entry name" value="NAD(P)-binding Rossmann-like Domain"/>
    <property type="match status" value="2"/>
</dbReference>
<keyword evidence="2" id="KW-0812">Transmembrane</keyword>
<organism evidence="4 5">
    <name type="scientific">Flavobacterium agricola</name>
    <dbReference type="NCBI Taxonomy" id="2870839"/>
    <lineage>
        <taxon>Bacteria</taxon>
        <taxon>Pseudomonadati</taxon>
        <taxon>Bacteroidota</taxon>
        <taxon>Flavobacteriia</taxon>
        <taxon>Flavobacteriales</taxon>
        <taxon>Flavobacteriaceae</taxon>
        <taxon>Flavobacterium</taxon>
    </lineage>
</organism>
<dbReference type="PANTHER" id="PTHR43318">
    <property type="entry name" value="UDP-N-ACETYLGLUCOSAMINE 4,6-DEHYDRATASE"/>
    <property type="match status" value="1"/>
</dbReference>
<reference evidence="4" key="1">
    <citation type="submission" date="2021-08" db="EMBL/GenBank/DDBJ databases">
        <title>Flavobacterium sp. strain CC-SYL302.</title>
        <authorList>
            <person name="Lin S.-Y."/>
            <person name="Lee T.-H."/>
            <person name="Young C.-C."/>
        </authorList>
    </citation>
    <scope>NUCLEOTIDE SEQUENCE</scope>
    <source>
        <strain evidence="4">CC-SYL302</strain>
    </source>
</reference>
<dbReference type="EMBL" id="CP081495">
    <property type="protein sequence ID" value="UYW00521.1"/>
    <property type="molecule type" value="Genomic_DNA"/>
</dbReference>
<sequence>MFLSKNASKINKKQVLLLDLGTLTIWFGLSFALFYFIGFAFLPFFSFCVYLIFAAFALLATKSSVISRNIFQNALKIGIALSTTFVATALVSWFFVAPSELSLICLLLFYLSVLNFISLLLFRSAFLAQINDKNNAVIRVLLYGCDAIAINTATFLKTNLQQPYKVVGYVSSDSAITNTDQKLPVYKTISAIPFHLIDVVVIPKTASNQSKINELVDAALSHKIKVLSSYQPASSSKNKATFVLQPFSVIDLLGRDVLDFDQENILKSIKNKVVLISGAAGSIGSELAKQVILYQPKQLILLDFAESALHDLFIEMEFIAAPNVVFPVIGDIRDLKFLHKLFNTYKPQLLFHAAAYKHVPLMQANPFQAVQTNVFGTKNLADLSVQFEIEKFVFISTDKAVNPSSIMGASKRIAEQYLQLLNQQKNSQFIITRFGNVLGSNGSVVPLFEKQIAKGGPVTVTHQDVIRYFMTLSEACLLVLEASALGKGGEVFLFDMGEPVKIIDLAHKMILLAGYEPEREIKMQFIGLRPGEKLFEELHTVTSKTETTYHAKITIAKETWNLDKLLHEMQDLEHVLYQKSDIELVEQMQKMVPEFELQHNITCCK</sequence>
<evidence type="ECO:0000256" key="2">
    <source>
        <dbReference type="SAM" id="Phobius"/>
    </source>
</evidence>
<comment type="similarity">
    <text evidence="1">Belongs to the polysaccharide synthase family.</text>
</comment>
<protein>
    <submittedName>
        <fullName evidence="4">Polysaccharide biosynthesis protein</fullName>
    </submittedName>
</protein>
<evidence type="ECO:0000313" key="5">
    <source>
        <dbReference type="Proteomes" id="UP001163328"/>
    </source>
</evidence>
<dbReference type="InterPro" id="IPR003869">
    <property type="entry name" value="Polysac_CapD-like"/>
</dbReference>
<feature type="transmembrane region" description="Helical" evidence="2">
    <location>
        <begin position="43"/>
        <end position="61"/>
    </location>
</feature>
<feature type="domain" description="Polysaccharide biosynthesis protein CapD-like" evidence="3">
    <location>
        <begin position="274"/>
        <end position="557"/>
    </location>
</feature>
<feature type="transmembrane region" description="Helical" evidence="2">
    <location>
        <begin position="73"/>
        <end position="95"/>
    </location>
</feature>
<keyword evidence="5" id="KW-1185">Reference proteome</keyword>
<dbReference type="InterPro" id="IPR051203">
    <property type="entry name" value="Polysaccharide_Synthase-Rel"/>
</dbReference>
<name>A0ABY6LWA2_9FLAO</name>
<proteinExistence type="inferred from homology"/>
<dbReference type="Proteomes" id="UP001163328">
    <property type="component" value="Chromosome"/>
</dbReference>
<dbReference type="PANTHER" id="PTHR43318:SF1">
    <property type="entry name" value="POLYSACCHARIDE BIOSYNTHESIS PROTEIN EPSC-RELATED"/>
    <property type="match status" value="1"/>
</dbReference>
<evidence type="ECO:0000256" key="1">
    <source>
        <dbReference type="ARBA" id="ARBA00007430"/>
    </source>
</evidence>
<gene>
    <name evidence="4" type="ORF">K5I29_08155</name>
</gene>
<evidence type="ECO:0000313" key="4">
    <source>
        <dbReference type="EMBL" id="UYW00521.1"/>
    </source>
</evidence>
<keyword evidence="2" id="KW-0472">Membrane</keyword>
<dbReference type="RefSeq" id="WP_264432336.1">
    <property type="nucleotide sequence ID" value="NZ_CP081495.1"/>
</dbReference>
<keyword evidence="2" id="KW-1133">Transmembrane helix</keyword>
<accession>A0ABY6LWA2</accession>